<dbReference type="InterPro" id="IPR013372">
    <property type="entry name" value="Eut_put"/>
</dbReference>
<keyword evidence="2" id="KW-1185">Reference proteome</keyword>
<evidence type="ECO:0000313" key="1">
    <source>
        <dbReference type="EMBL" id="KEZ87869.1"/>
    </source>
</evidence>
<protein>
    <recommendedName>
        <fullName evidence="3">Ethanolamine utilization protein</fullName>
    </recommendedName>
</protein>
<proteinExistence type="predicted"/>
<dbReference type="EMBL" id="JPMD01000007">
    <property type="protein sequence ID" value="KEZ87869.1"/>
    <property type="molecule type" value="Genomic_DNA"/>
</dbReference>
<dbReference type="Proteomes" id="UP000028542">
    <property type="component" value="Unassembled WGS sequence"/>
</dbReference>
<sequence length="228" mass="26515">MNYDKLVDLIVKEVYKKLEETNKNIVKHKIAVIIGDVELDPITKSNLDEEYTVTSYNEEQIEADIAIVSTLSIKSMANIATLTGINEEENFIINMLLAGKKVYVLENGLEYRKYKNTAPRALYNKYLSFERELKVYGIDIVEFIEKVEDKTTRKEEYKKVEDISILETSNFISEEMSFEIRNKKLISEMDLRKPFMNGMKSVVIDKKSIITPLANDFIRIHNLKVKRV</sequence>
<organism evidence="1 2">
    <name type="scientific">Clostridium sulfidigenes</name>
    <dbReference type="NCBI Taxonomy" id="318464"/>
    <lineage>
        <taxon>Bacteria</taxon>
        <taxon>Bacillati</taxon>
        <taxon>Bacillota</taxon>
        <taxon>Clostridia</taxon>
        <taxon>Eubacteriales</taxon>
        <taxon>Clostridiaceae</taxon>
        <taxon>Clostridium</taxon>
    </lineage>
</organism>
<dbReference type="NCBIfam" id="TIGR02536">
    <property type="entry name" value="eut_hyp"/>
    <property type="match status" value="1"/>
</dbReference>
<name>A0A084JFY5_9CLOT</name>
<reference evidence="1 2" key="1">
    <citation type="submission" date="2014-07" db="EMBL/GenBank/DDBJ databases">
        <title>Draft genome of Clostridium sulfidigenes 113A isolated from sediments associated with methane hydrate from Krishna Godavari basin.</title>
        <authorList>
            <person name="Honkalas V.S."/>
            <person name="Dabir A.P."/>
            <person name="Arora P."/>
            <person name="Dhakephalkar P.K."/>
        </authorList>
    </citation>
    <scope>NUCLEOTIDE SEQUENCE [LARGE SCALE GENOMIC DNA]</scope>
    <source>
        <strain evidence="1 2">113A</strain>
    </source>
</reference>
<accession>A0A084JFY5</accession>
<gene>
    <name evidence="1" type="ORF">IO99_04120</name>
</gene>
<comment type="caution">
    <text evidence="1">The sequence shown here is derived from an EMBL/GenBank/DDBJ whole genome shotgun (WGS) entry which is preliminary data.</text>
</comment>
<dbReference type="AlphaFoldDB" id="A0A084JFY5"/>
<dbReference type="eggNOG" id="ENOG503326X">
    <property type="taxonomic scope" value="Bacteria"/>
</dbReference>
<dbReference type="PIRSF" id="PIRSF034981">
    <property type="entry name" value="Eut_put"/>
    <property type="match status" value="1"/>
</dbReference>
<dbReference type="RefSeq" id="WP_035130591.1">
    <property type="nucleotide sequence ID" value="NZ_JPMD01000007.1"/>
</dbReference>
<dbReference type="STRING" id="318464.IO99_04120"/>
<evidence type="ECO:0000313" key="2">
    <source>
        <dbReference type="Proteomes" id="UP000028542"/>
    </source>
</evidence>
<evidence type="ECO:0008006" key="3">
    <source>
        <dbReference type="Google" id="ProtNLM"/>
    </source>
</evidence>